<reference evidence="2 3" key="1">
    <citation type="submission" date="2019-11" db="EMBL/GenBank/DDBJ databases">
        <title>Using colonization assays and comparative genomics to discover symbiosis behaviors and factors in Vibrio fischeri.</title>
        <authorList>
            <person name="Bongrand C."/>
            <person name="Moriano-Gutierrez S."/>
            <person name="Arevalo P."/>
            <person name="Mcfall-Ngai M."/>
            <person name="Visick K."/>
            <person name="Polz M.F."/>
            <person name="Ruby E.G."/>
        </authorList>
    </citation>
    <scope>NUCLEOTIDE SEQUENCE [LARGE SCALE GENOMIC DNA]</scope>
    <source>
        <strain evidence="3">emors.4.1</strain>
    </source>
</reference>
<dbReference type="RefSeq" id="WP_155656093.1">
    <property type="nucleotide sequence ID" value="NZ_WOBN01000021.1"/>
</dbReference>
<organism evidence="2 3">
    <name type="scientific">Aliivibrio fischeri</name>
    <name type="common">Vibrio fischeri</name>
    <dbReference type="NCBI Taxonomy" id="668"/>
    <lineage>
        <taxon>Bacteria</taxon>
        <taxon>Pseudomonadati</taxon>
        <taxon>Pseudomonadota</taxon>
        <taxon>Gammaproteobacteria</taxon>
        <taxon>Vibrionales</taxon>
        <taxon>Vibrionaceae</taxon>
        <taxon>Aliivibrio</taxon>
    </lineage>
</organism>
<dbReference type="Proteomes" id="UP000448038">
    <property type="component" value="Unassembled WGS sequence"/>
</dbReference>
<evidence type="ECO:0000313" key="2">
    <source>
        <dbReference type="EMBL" id="MUK50145.1"/>
    </source>
</evidence>
<proteinExistence type="predicted"/>
<gene>
    <name evidence="2" type="ORF">GNP88_13315</name>
</gene>
<evidence type="ECO:0008006" key="4">
    <source>
        <dbReference type="Google" id="ProtNLM"/>
    </source>
</evidence>
<comment type="caution">
    <text evidence="2">The sequence shown here is derived from an EMBL/GenBank/DDBJ whole genome shotgun (WGS) entry which is preliminary data.</text>
</comment>
<dbReference type="EMBL" id="WOBN01000021">
    <property type="protein sequence ID" value="MUK50145.1"/>
    <property type="molecule type" value="Genomic_DNA"/>
</dbReference>
<sequence>MNKSKLGFLLLVVFSILGCTPEPYSAKVGFNNGSTTGKHSVYQMTLTTVSGGQANLSMGGVSSYPGASSSGGRMDAPAHIEGRWDEGWSDEDKTSSTPHHRISADIPKNAEAKMKLMDDYYQNLDRDYGSMQVIVDGPRVRLFYTKDCSTTLDDCTPKKNIDPNGWVVKGPKGIRDVVVLFDGIGESSKTPFSNADFAY</sequence>
<evidence type="ECO:0000313" key="3">
    <source>
        <dbReference type="Proteomes" id="UP000448038"/>
    </source>
</evidence>
<evidence type="ECO:0000256" key="1">
    <source>
        <dbReference type="SAM" id="SignalP"/>
    </source>
</evidence>
<feature type="chain" id="PRO_5032715582" description="Lipoprotein" evidence="1">
    <location>
        <begin position="27"/>
        <end position="199"/>
    </location>
</feature>
<accession>A0A844P4C9</accession>
<protein>
    <recommendedName>
        <fullName evidence="4">Lipoprotein</fullName>
    </recommendedName>
</protein>
<dbReference type="AlphaFoldDB" id="A0A844P4C9"/>
<feature type="signal peptide" evidence="1">
    <location>
        <begin position="1"/>
        <end position="26"/>
    </location>
</feature>
<keyword evidence="1" id="KW-0732">Signal</keyword>
<dbReference type="PROSITE" id="PS51257">
    <property type="entry name" value="PROKAR_LIPOPROTEIN"/>
    <property type="match status" value="1"/>
</dbReference>
<name>A0A844P4C9_ALIFS</name>